<keyword evidence="11" id="KW-0325">Glycoprotein</keyword>
<dbReference type="SUPFAM" id="SSF53448">
    <property type="entry name" value="Nucleotide-diphospho-sugar transferases"/>
    <property type="match status" value="1"/>
</dbReference>
<evidence type="ECO:0000256" key="9">
    <source>
        <dbReference type="ARBA" id="ARBA00023034"/>
    </source>
</evidence>
<evidence type="ECO:0000313" key="14">
    <source>
        <dbReference type="Proteomes" id="UP000037122"/>
    </source>
</evidence>
<dbReference type="GO" id="GO:0000033">
    <property type="term" value="F:alpha-1,3-mannosyltransferase activity"/>
    <property type="evidence" value="ECO:0007669"/>
    <property type="project" value="TreeGrafter"/>
</dbReference>
<dbReference type="GO" id="GO:0006493">
    <property type="term" value="P:protein O-linked glycosylation"/>
    <property type="evidence" value="ECO:0007669"/>
    <property type="project" value="TreeGrafter"/>
</dbReference>
<keyword evidence="5" id="KW-0808">Transferase</keyword>
<evidence type="ECO:0000256" key="11">
    <source>
        <dbReference type="ARBA" id="ARBA00023180"/>
    </source>
</evidence>
<dbReference type="AlphaFoldDB" id="A0A0L0NZA2"/>
<organism evidence="13 14">
    <name type="scientific">Candidozyma auris</name>
    <name type="common">Yeast</name>
    <name type="synonym">Candida auris</name>
    <dbReference type="NCBI Taxonomy" id="498019"/>
    <lineage>
        <taxon>Eukaryota</taxon>
        <taxon>Fungi</taxon>
        <taxon>Dikarya</taxon>
        <taxon>Ascomycota</taxon>
        <taxon>Saccharomycotina</taxon>
        <taxon>Pichiomycetes</taxon>
        <taxon>Metschnikowiaceae</taxon>
        <taxon>Candidozyma</taxon>
    </lineage>
</organism>
<protein>
    <recommendedName>
        <fullName evidence="15">Mannosyltransferase</fullName>
    </recommendedName>
</protein>
<dbReference type="GO" id="GO:0046354">
    <property type="term" value="P:mannan biosynthetic process"/>
    <property type="evidence" value="ECO:0007669"/>
    <property type="project" value="UniProtKB-ARBA"/>
</dbReference>
<dbReference type="VEuPathDB" id="FungiDB:B9J08_004490"/>
<evidence type="ECO:0000313" key="13">
    <source>
        <dbReference type="EMBL" id="KND99334.1"/>
    </source>
</evidence>
<dbReference type="Pfam" id="PF11051">
    <property type="entry name" value="Mannosyl_trans3"/>
    <property type="match status" value="1"/>
</dbReference>
<dbReference type="PANTHER" id="PTHR31392">
    <property type="entry name" value="ALPHA-1,3-MANNOSYLTRANSFERASE MNN1-RELATED"/>
    <property type="match status" value="1"/>
</dbReference>
<dbReference type="PANTHER" id="PTHR31392:SF1">
    <property type="entry name" value="ALPHA-1,3-MANNOSYLTRANSFERASE MNN1-RELATED"/>
    <property type="match status" value="1"/>
</dbReference>
<dbReference type="VEuPathDB" id="FungiDB:QG37_03879"/>
<evidence type="ECO:0008006" key="15">
    <source>
        <dbReference type="Google" id="ProtNLM"/>
    </source>
</evidence>
<evidence type="ECO:0000256" key="12">
    <source>
        <dbReference type="SAM" id="Phobius"/>
    </source>
</evidence>
<evidence type="ECO:0000256" key="10">
    <source>
        <dbReference type="ARBA" id="ARBA00023136"/>
    </source>
</evidence>
<dbReference type="VEuPathDB" id="FungiDB:CJI97_004962"/>
<dbReference type="EMBL" id="LGST01000025">
    <property type="protein sequence ID" value="KND99334.1"/>
    <property type="molecule type" value="Genomic_DNA"/>
</dbReference>
<keyword evidence="7" id="KW-0735">Signal-anchor</keyword>
<feature type="transmembrane region" description="Helical" evidence="12">
    <location>
        <begin position="15"/>
        <end position="33"/>
    </location>
</feature>
<gene>
    <name evidence="13" type="ORF">QG37_03879</name>
</gene>
<evidence type="ECO:0000256" key="3">
    <source>
        <dbReference type="ARBA" id="ARBA00009105"/>
    </source>
</evidence>
<dbReference type="InterPro" id="IPR029044">
    <property type="entry name" value="Nucleotide-diphossugar_trans"/>
</dbReference>
<evidence type="ECO:0000256" key="2">
    <source>
        <dbReference type="ARBA" id="ARBA00004922"/>
    </source>
</evidence>
<reference evidence="14" key="1">
    <citation type="journal article" date="2015" name="BMC Genomics">
        <title>Draft genome of a commonly misdiagnosed multidrug resistant pathogen Candida auris.</title>
        <authorList>
            <person name="Chatterjee S."/>
            <person name="Alampalli S.V."/>
            <person name="Nageshan R.K."/>
            <person name="Chettiar S.T."/>
            <person name="Joshi S."/>
            <person name="Tatu U.S."/>
        </authorList>
    </citation>
    <scope>NUCLEOTIDE SEQUENCE [LARGE SCALE GENOMIC DNA]</scope>
    <source>
        <strain evidence="14">6684</strain>
    </source>
</reference>
<comment type="similarity">
    <text evidence="3">Belongs to the MNN1/MNT family.</text>
</comment>
<comment type="caution">
    <text evidence="13">The sequence shown here is derived from an EMBL/GenBank/DDBJ whole genome shotgun (WGS) entry which is preliminary data.</text>
</comment>
<dbReference type="VEuPathDB" id="FungiDB:CJJ07_002844"/>
<evidence type="ECO:0000256" key="6">
    <source>
        <dbReference type="ARBA" id="ARBA00022692"/>
    </source>
</evidence>
<keyword evidence="8 12" id="KW-1133">Transmembrane helix</keyword>
<evidence type="ECO:0000256" key="1">
    <source>
        <dbReference type="ARBA" id="ARBA00004323"/>
    </source>
</evidence>
<accession>A0A0L0NZA2</accession>
<comment type="subcellular location">
    <subcellularLocation>
        <location evidence="1">Golgi apparatus membrane</location>
        <topology evidence="1">Single-pass type II membrane protein</topology>
    </subcellularLocation>
</comment>
<evidence type="ECO:0000256" key="5">
    <source>
        <dbReference type="ARBA" id="ARBA00022679"/>
    </source>
</evidence>
<comment type="pathway">
    <text evidence="2">Protein modification; protein glycosylation.</text>
</comment>
<name>A0A0L0NZA2_CANAR</name>
<evidence type="ECO:0000256" key="8">
    <source>
        <dbReference type="ARBA" id="ARBA00022989"/>
    </source>
</evidence>
<keyword evidence="6 12" id="KW-0812">Transmembrane</keyword>
<dbReference type="VEuPathDB" id="FungiDB:CJI96_0004661"/>
<keyword evidence="9" id="KW-0333">Golgi apparatus</keyword>
<proteinExistence type="inferred from homology"/>
<evidence type="ECO:0000256" key="4">
    <source>
        <dbReference type="ARBA" id="ARBA00022676"/>
    </source>
</evidence>
<keyword evidence="4" id="KW-0328">Glycosyltransferase</keyword>
<dbReference type="InterPro" id="IPR022751">
    <property type="entry name" value="Alpha_mannosyltransferase"/>
</dbReference>
<dbReference type="VEuPathDB" id="FungiDB:CJJ09_004577"/>
<dbReference type="Proteomes" id="UP000037122">
    <property type="component" value="Unassembled WGS sequence"/>
</dbReference>
<evidence type="ECO:0000256" key="7">
    <source>
        <dbReference type="ARBA" id="ARBA00022968"/>
    </source>
</evidence>
<sequence>MKSYFVVSGKLRKKGLLSIVCLCLFTLICYHFVEFSPLLDDYHWDFSEIGFGASDYFVRRDLHYSSYKYSLTEKFEKTIGGWDSFSKKPHDEKCRQFFKFLDENHPDWEVPQFYDNLYDKHAVAKGRYFEDAYHTVKKRKKKDKDPEPDVITEEDRIEINGWFQDRVNLTKLIETEMADIMTVVRSYGHCFFSGGDPDKDLQGKYARKLTPFFHDQLPTFEPPDNTFVEDLFPGKPKYMPDDTLVQYYYEHIEGKGIVISAATRYSKDISRLIRVLRALNNKLPIQIVYRGDLLMRSKKMLQGAAVAPIDEILGEIFTDKKILTTVMPEVDLHDPAKYGSEFPIQHLTFVNIERPMKLIGKQFFSGYNNKILALMFNTFEEVILVDADAVPLELPQSMFDSPEYKETGAFFFRDRLLRDSNDWIETNYFSKLMPHSHSSLDIALGIKPVTEHTMDAPYMRGWRHTQEAGIVLFNRKKHYAANLAILPLALWGEPVKSSIWGDKEMYWLAMSIVGDENYSWSKYDAASVGELTTDPQRRMYNGSVSSEVCLSHPGHMSSSGKILWINSGFSFCKKNGYGRDERKFPFSAIGNKEILKAMYQEPLRIKNALVPPAIPPLRPRGSPIDLTEEVNYKLELKNRKKDVDELDGVNQIDSYEPQKGWVKSRCCTDYYYCAYNAIESYNNTGKVDSSGTVFTFNEEDRARYDYLGKMWISGIKTMQKLDVQMPPLDAYQSYEGSPHSPGVAHVEIQRIDS</sequence>
<keyword evidence="10 12" id="KW-0472">Membrane</keyword>
<dbReference type="GO" id="GO:0000139">
    <property type="term" value="C:Golgi membrane"/>
    <property type="evidence" value="ECO:0007669"/>
    <property type="project" value="UniProtKB-SubCell"/>
</dbReference>